<evidence type="ECO:0000313" key="1">
    <source>
        <dbReference type="EMBL" id="GMF30374.1"/>
    </source>
</evidence>
<sequence length="102" mass="10936">MEVWARAPFPIAKLLPVNIPASSAEAKPSEFSWICLGADGEIALFHGQKIVKQSHAASFNTAPEVELGLPVDFVMLNTGAQHQSGAIVFSDRVHTIPIELTA</sequence>
<organism evidence="1 2">
    <name type="scientific">Phytophthora lilii</name>
    <dbReference type="NCBI Taxonomy" id="2077276"/>
    <lineage>
        <taxon>Eukaryota</taxon>
        <taxon>Sar</taxon>
        <taxon>Stramenopiles</taxon>
        <taxon>Oomycota</taxon>
        <taxon>Peronosporomycetes</taxon>
        <taxon>Peronosporales</taxon>
        <taxon>Peronosporaceae</taxon>
        <taxon>Phytophthora</taxon>
    </lineage>
</organism>
<dbReference type="Proteomes" id="UP001165083">
    <property type="component" value="Unassembled WGS sequence"/>
</dbReference>
<protein>
    <submittedName>
        <fullName evidence="1">Unnamed protein product</fullName>
    </submittedName>
</protein>
<evidence type="ECO:0000313" key="2">
    <source>
        <dbReference type="Proteomes" id="UP001165083"/>
    </source>
</evidence>
<keyword evidence="2" id="KW-1185">Reference proteome</keyword>
<reference evidence="1" key="1">
    <citation type="submission" date="2023-04" db="EMBL/GenBank/DDBJ databases">
        <title>Phytophthora lilii NBRC 32176.</title>
        <authorList>
            <person name="Ichikawa N."/>
            <person name="Sato H."/>
            <person name="Tonouchi N."/>
        </authorList>
    </citation>
    <scope>NUCLEOTIDE SEQUENCE</scope>
    <source>
        <strain evidence="1">NBRC 32176</strain>
    </source>
</reference>
<gene>
    <name evidence="1" type="ORF">Plil01_001294800</name>
</gene>
<accession>A0A9W6U778</accession>
<dbReference type="OrthoDB" id="62652at2759"/>
<proteinExistence type="predicted"/>
<dbReference type="AlphaFoldDB" id="A0A9W6U778"/>
<dbReference type="EMBL" id="BSXW01000832">
    <property type="protein sequence ID" value="GMF30374.1"/>
    <property type="molecule type" value="Genomic_DNA"/>
</dbReference>
<name>A0A9W6U778_9STRA</name>
<comment type="caution">
    <text evidence="1">The sequence shown here is derived from an EMBL/GenBank/DDBJ whole genome shotgun (WGS) entry which is preliminary data.</text>
</comment>